<dbReference type="Pfam" id="PF01343">
    <property type="entry name" value="Peptidase_S49"/>
    <property type="match status" value="1"/>
</dbReference>
<dbReference type="Gene3D" id="3.90.226.10">
    <property type="entry name" value="2-enoyl-CoA Hydratase, Chain A, domain 1"/>
    <property type="match status" value="2"/>
</dbReference>
<proteinExistence type="inferred from homology"/>
<sequence length="344" mass="36251">MTEQKTVAGNGNRTATWTLIGVLVGFSLPIFMCVCLMLATLVGFGASLGSLGTPTMATSGTAIMPRHISGPLTGPAVAVISVNGPIVSGEAPEFDLTGPAAVAASGSIVQLIRSAARDPEVKAIVLRVDSPGGSVIGSDEIYHALKQANKPVVVHMGALAASGGYYVSMAADHIVAHPDTLTGSIGVISEFTNIEGLYEKLGLRSTVIKSGEFKDFGNPTSPFTEEDRKLWQAVIDETYENFVKIIADNRGMTVEEVKQLADGRIYTGRQAHALKLVDQLGYLDDAVKEAASRGGITGEPRVIEYRRQTPFAQLFGVSVARAILVALGVPVERLNAAPGALEYR</sequence>
<reference evidence="7 8" key="1">
    <citation type="submission" date="2017-11" db="EMBL/GenBank/DDBJ databases">
        <title>Evolution of Phototrophy in the Chloroflexi Phylum Driven by Horizontal Gene Transfer.</title>
        <authorList>
            <person name="Ward L.M."/>
            <person name="Hemp J."/>
            <person name="Shih P.M."/>
            <person name="Mcglynn S.E."/>
            <person name="Fischer W."/>
        </authorList>
    </citation>
    <scope>NUCLEOTIDE SEQUENCE [LARGE SCALE GENOMIC DNA]</scope>
    <source>
        <strain evidence="7">JP3_7</strain>
    </source>
</reference>
<evidence type="ECO:0000313" key="7">
    <source>
        <dbReference type="EMBL" id="PJF47371.1"/>
    </source>
</evidence>
<dbReference type="Proteomes" id="UP000230790">
    <property type="component" value="Unassembled WGS sequence"/>
</dbReference>
<dbReference type="InterPro" id="IPR047272">
    <property type="entry name" value="S49_SppA_C"/>
</dbReference>
<evidence type="ECO:0000256" key="2">
    <source>
        <dbReference type="ARBA" id="ARBA00022670"/>
    </source>
</evidence>
<dbReference type="PANTHER" id="PTHR42987:SF4">
    <property type="entry name" value="PROTEASE SOHB-RELATED"/>
    <property type="match status" value="1"/>
</dbReference>
<dbReference type="NCBIfam" id="TIGR00706">
    <property type="entry name" value="SppA_dom"/>
    <property type="match status" value="1"/>
</dbReference>
<evidence type="ECO:0000256" key="4">
    <source>
        <dbReference type="ARBA" id="ARBA00022825"/>
    </source>
</evidence>
<organism evidence="7 8">
    <name type="scientific">Candidatus Thermofonsia Clade 3 bacterium</name>
    <dbReference type="NCBI Taxonomy" id="2364212"/>
    <lineage>
        <taxon>Bacteria</taxon>
        <taxon>Bacillati</taxon>
        <taxon>Chloroflexota</taxon>
        <taxon>Candidatus Thermofontia</taxon>
        <taxon>Candidatus Thermofonsia Clade 3</taxon>
    </lineage>
</organism>
<keyword evidence="3" id="KW-0378">Hydrolase</keyword>
<keyword evidence="5" id="KW-1133">Transmembrane helix</keyword>
<protein>
    <submittedName>
        <fullName evidence="7">Signal peptide peptidase SppA</fullName>
    </submittedName>
</protein>
<dbReference type="InterPro" id="IPR004635">
    <property type="entry name" value="Pept_S49_SppA"/>
</dbReference>
<dbReference type="CDD" id="cd07023">
    <property type="entry name" value="S49_Sppa_N_C"/>
    <property type="match status" value="1"/>
</dbReference>
<name>A0A2M8QC35_9CHLR</name>
<feature type="transmembrane region" description="Helical" evidence="5">
    <location>
        <begin position="20"/>
        <end position="46"/>
    </location>
</feature>
<dbReference type="InterPro" id="IPR002142">
    <property type="entry name" value="Peptidase_S49"/>
</dbReference>
<keyword evidence="5" id="KW-0812">Transmembrane</keyword>
<evidence type="ECO:0000313" key="8">
    <source>
        <dbReference type="Proteomes" id="UP000230790"/>
    </source>
</evidence>
<dbReference type="InterPro" id="IPR029045">
    <property type="entry name" value="ClpP/crotonase-like_dom_sf"/>
</dbReference>
<evidence type="ECO:0000256" key="3">
    <source>
        <dbReference type="ARBA" id="ARBA00022801"/>
    </source>
</evidence>
<dbReference type="GO" id="GO:0008236">
    <property type="term" value="F:serine-type peptidase activity"/>
    <property type="evidence" value="ECO:0007669"/>
    <property type="project" value="UniProtKB-KW"/>
</dbReference>
<accession>A0A2M8QC35</accession>
<keyword evidence="2" id="KW-0645">Protease</keyword>
<keyword evidence="5" id="KW-0472">Membrane</keyword>
<dbReference type="SUPFAM" id="SSF52096">
    <property type="entry name" value="ClpP/crotonase"/>
    <property type="match status" value="1"/>
</dbReference>
<dbReference type="EMBL" id="PGTN01000052">
    <property type="protein sequence ID" value="PJF47371.1"/>
    <property type="molecule type" value="Genomic_DNA"/>
</dbReference>
<comment type="similarity">
    <text evidence="1">Belongs to the peptidase S49 family.</text>
</comment>
<dbReference type="AlphaFoldDB" id="A0A2M8QC35"/>
<evidence type="ECO:0000256" key="5">
    <source>
        <dbReference type="SAM" id="Phobius"/>
    </source>
</evidence>
<comment type="caution">
    <text evidence="7">The sequence shown here is derived from an EMBL/GenBank/DDBJ whole genome shotgun (WGS) entry which is preliminary data.</text>
</comment>
<keyword evidence="4" id="KW-0720">Serine protease</keyword>
<evidence type="ECO:0000256" key="1">
    <source>
        <dbReference type="ARBA" id="ARBA00008683"/>
    </source>
</evidence>
<feature type="domain" description="Peptidase S49" evidence="6">
    <location>
        <begin position="145"/>
        <end position="292"/>
    </location>
</feature>
<dbReference type="GO" id="GO:0006508">
    <property type="term" value="P:proteolysis"/>
    <property type="evidence" value="ECO:0007669"/>
    <property type="project" value="UniProtKB-KW"/>
</dbReference>
<gene>
    <name evidence="7" type="primary">sppA</name>
    <name evidence="7" type="ORF">CUN48_08985</name>
</gene>
<evidence type="ECO:0000259" key="6">
    <source>
        <dbReference type="Pfam" id="PF01343"/>
    </source>
</evidence>
<dbReference type="PANTHER" id="PTHR42987">
    <property type="entry name" value="PEPTIDASE S49"/>
    <property type="match status" value="1"/>
</dbReference>